<proteinExistence type="predicted"/>
<feature type="domain" description="FAS1" evidence="2">
    <location>
        <begin position="509"/>
        <end position="656"/>
    </location>
</feature>
<dbReference type="GO" id="GO:0003924">
    <property type="term" value="F:GTPase activity"/>
    <property type="evidence" value="ECO:0007669"/>
    <property type="project" value="InterPro"/>
</dbReference>
<dbReference type="SMART" id="SM00554">
    <property type="entry name" value="FAS1"/>
    <property type="match status" value="5"/>
</dbReference>
<dbReference type="STRING" id="91626.A0A0C9MMI5"/>
<sequence>MNLSLHFNNRKWNFTIEEIRGLMDKVTNVRNMSVIAHVDHGKSTLTDSLVSKAGIISSGRAGEARFMDTRKDEQERGITINIHAVASYKTIIDVLSEDARFSTLIEHLQHTRLIPMINNLEAGTFFAPDNAAFKKYQGQEITKDTMLYHLLPQQYITEDLENGQVLESSYIRPGFLGKEDTGQMLKITEKFDTFFHVNDARIKDKDIFVNRNTTLNVIDQVLEPPRILSQVVQYRDGKLYDLMEKTGVDKVLKEERPFTTFVSAKYLLDRFNHVEKNYLVSKYGQNDLRDLIEYLVISKPIYLNNHPEGETKYTSESGQDITIKVEKNGKIYVNGHKVVERDVLAANGVLHVVDDLPFADSLVFDTRKYLFGLNATKFVSLVDEYGLGRFLDEGTNNVTILAPTNEVLDEDDIPNNQKVQWLSYHIAQGAYGPEDLENRMLLKTEYNSSQLNHQSQRLLVTVGNDKRDIKDRHSLLKAIRFGDHSKVVGDDMSVGGNAIYRISDPLNLPMDIFSSLVIDLEVSSYVATLYVSGVVDELKHAKAVTLFVPTNAAFKNLGLVSRYLVHPSGRADLQTVLRYHVATSTLYYKELLGDVLEVTTLSNESLIINGRNDDNNVWIGTKEDTEKDNKLDEHGVLEKTDILVSNGVLHKVDHLQIPENVTITHHNLLKGINANTMLNILKKTNLLQQVDLTDCIIMSPTDKAFENEDMESLWNDTEKLVRLAKLHIVPKSEGRKRWFLYPLLGDQVYDTLLSNRDKVVIRELGYGSTIIRVKGQPYGTHARVLDMGRVSTGERSGGVMEIDAVLFPVERGVFGLPWIWSIAIIALIWIASILLLVLGGFLAVKKWKRSRNGYETILEAEQDDIAQEEEEENRDLTRYQQQ</sequence>
<dbReference type="EMBL" id="DF836350">
    <property type="protein sequence ID" value="GAN04342.1"/>
    <property type="molecule type" value="Genomic_DNA"/>
</dbReference>
<dbReference type="SUPFAM" id="SSF82153">
    <property type="entry name" value="FAS1 domain"/>
    <property type="match status" value="5"/>
</dbReference>
<keyword evidence="1" id="KW-0472">Membrane</keyword>
<dbReference type="PANTHER" id="PTHR10900:SF77">
    <property type="entry name" value="FI19380P1"/>
    <property type="match status" value="1"/>
</dbReference>
<dbReference type="Gene3D" id="3.40.50.300">
    <property type="entry name" value="P-loop containing nucleotide triphosphate hydrolases"/>
    <property type="match status" value="1"/>
</dbReference>
<dbReference type="InterPro" id="IPR050904">
    <property type="entry name" value="Adhesion/Biosynth-related"/>
</dbReference>
<dbReference type="SUPFAM" id="SSF52540">
    <property type="entry name" value="P-loop containing nucleoside triphosphate hydrolases"/>
    <property type="match status" value="1"/>
</dbReference>
<dbReference type="Proteomes" id="UP000053815">
    <property type="component" value="Unassembled WGS sequence"/>
</dbReference>
<evidence type="ECO:0000313" key="3">
    <source>
        <dbReference type="EMBL" id="GAN04342.1"/>
    </source>
</evidence>
<dbReference type="GO" id="GO:0005615">
    <property type="term" value="C:extracellular space"/>
    <property type="evidence" value="ECO:0007669"/>
    <property type="project" value="TreeGrafter"/>
</dbReference>
<keyword evidence="1" id="KW-1133">Transmembrane helix</keyword>
<keyword evidence="4" id="KW-1185">Reference proteome</keyword>
<name>A0A0C9MMI5_9FUNG</name>
<protein>
    <submittedName>
        <fullName evidence="3">FAS1 domain-containing protein</fullName>
    </submittedName>
</protein>
<dbReference type="InterPro" id="IPR027417">
    <property type="entry name" value="P-loop_NTPase"/>
</dbReference>
<keyword evidence="1" id="KW-0812">Transmembrane</keyword>
<dbReference type="Gene3D" id="2.30.180.10">
    <property type="entry name" value="FAS1 domain"/>
    <property type="match status" value="5"/>
</dbReference>
<dbReference type="AlphaFoldDB" id="A0A0C9MMI5"/>
<organism evidence="3">
    <name type="scientific">Mucor ambiguus</name>
    <dbReference type="NCBI Taxonomy" id="91626"/>
    <lineage>
        <taxon>Eukaryota</taxon>
        <taxon>Fungi</taxon>
        <taxon>Fungi incertae sedis</taxon>
        <taxon>Mucoromycota</taxon>
        <taxon>Mucoromycotina</taxon>
        <taxon>Mucoromycetes</taxon>
        <taxon>Mucorales</taxon>
        <taxon>Mucorineae</taxon>
        <taxon>Mucoraceae</taxon>
        <taxon>Mucor</taxon>
    </lineage>
</organism>
<reference evidence="3" key="1">
    <citation type="submission" date="2014-09" db="EMBL/GenBank/DDBJ databases">
        <title>Draft genome sequence of an oleaginous Mucoromycotina fungus Mucor ambiguus NBRC6742.</title>
        <authorList>
            <person name="Takeda I."/>
            <person name="Yamane N."/>
            <person name="Morita T."/>
            <person name="Tamano K."/>
            <person name="Machida M."/>
            <person name="Baker S."/>
            <person name="Koike H."/>
        </authorList>
    </citation>
    <scope>NUCLEOTIDE SEQUENCE</scope>
    <source>
        <strain evidence="3">NBRC 6742</strain>
    </source>
</reference>
<dbReference type="Pfam" id="PF02469">
    <property type="entry name" value="Fasciclin"/>
    <property type="match status" value="5"/>
</dbReference>
<feature type="domain" description="FAS1" evidence="2">
    <location>
        <begin position="88"/>
        <end position="357"/>
    </location>
</feature>
<dbReference type="PRINTS" id="PR00315">
    <property type="entry name" value="ELONGATNFCT"/>
</dbReference>
<dbReference type="Pfam" id="PF00009">
    <property type="entry name" value="GTP_EFTU"/>
    <property type="match status" value="1"/>
</dbReference>
<dbReference type="GO" id="GO:0005525">
    <property type="term" value="F:GTP binding"/>
    <property type="evidence" value="ECO:0007669"/>
    <property type="project" value="InterPro"/>
</dbReference>
<evidence type="ECO:0000256" key="1">
    <source>
        <dbReference type="SAM" id="Phobius"/>
    </source>
</evidence>
<dbReference type="InterPro" id="IPR000782">
    <property type="entry name" value="FAS1_domain"/>
</dbReference>
<dbReference type="OrthoDB" id="14252at2759"/>
<accession>A0A0C9MMI5</accession>
<dbReference type="InterPro" id="IPR036378">
    <property type="entry name" value="FAS1_dom_sf"/>
</dbReference>
<evidence type="ECO:0000259" key="2">
    <source>
        <dbReference type="PROSITE" id="PS50213"/>
    </source>
</evidence>
<gene>
    <name evidence="3" type="ORF">MAM1_0061c03802</name>
</gene>
<dbReference type="PROSITE" id="PS50213">
    <property type="entry name" value="FAS1"/>
    <property type="match status" value="3"/>
</dbReference>
<dbReference type="PANTHER" id="PTHR10900">
    <property type="entry name" value="PERIOSTIN-RELATED"/>
    <property type="match status" value="1"/>
</dbReference>
<evidence type="ECO:0000313" key="4">
    <source>
        <dbReference type="Proteomes" id="UP000053815"/>
    </source>
</evidence>
<feature type="transmembrane region" description="Helical" evidence="1">
    <location>
        <begin position="818"/>
        <end position="844"/>
    </location>
</feature>
<dbReference type="InterPro" id="IPR000795">
    <property type="entry name" value="T_Tr_GTP-bd_dom"/>
</dbReference>
<feature type="domain" description="FAS1" evidence="2">
    <location>
        <begin position="362"/>
        <end position="506"/>
    </location>
</feature>